<dbReference type="GO" id="GO:0000271">
    <property type="term" value="P:polysaccharide biosynthetic process"/>
    <property type="evidence" value="ECO:0007669"/>
    <property type="project" value="TreeGrafter"/>
</dbReference>
<gene>
    <name evidence="3" type="ORF">DEO27_003770</name>
</gene>
<feature type="domain" description="Acyltransferase 3" evidence="2">
    <location>
        <begin position="11"/>
        <end position="340"/>
    </location>
</feature>
<dbReference type="Pfam" id="PF01757">
    <property type="entry name" value="Acyl_transf_3"/>
    <property type="match status" value="1"/>
</dbReference>
<keyword evidence="3" id="KW-0808">Transferase</keyword>
<organism evidence="3 4">
    <name type="scientific">Mucilaginibacter rubeus</name>
    <dbReference type="NCBI Taxonomy" id="2027860"/>
    <lineage>
        <taxon>Bacteria</taxon>
        <taxon>Pseudomonadati</taxon>
        <taxon>Bacteroidota</taxon>
        <taxon>Sphingobacteriia</taxon>
        <taxon>Sphingobacteriales</taxon>
        <taxon>Sphingobacteriaceae</taxon>
        <taxon>Mucilaginibacter</taxon>
    </lineage>
</organism>
<keyword evidence="1" id="KW-0472">Membrane</keyword>
<dbReference type="OrthoDB" id="290051at2"/>
<evidence type="ECO:0000313" key="3">
    <source>
        <dbReference type="EMBL" id="QEM09171.1"/>
    </source>
</evidence>
<dbReference type="Proteomes" id="UP000251402">
    <property type="component" value="Chromosome"/>
</dbReference>
<dbReference type="EMBL" id="CP043450">
    <property type="protein sequence ID" value="QEM09171.1"/>
    <property type="molecule type" value="Genomic_DNA"/>
</dbReference>
<dbReference type="PANTHER" id="PTHR23028:SF131">
    <property type="entry name" value="BLR2367 PROTEIN"/>
    <property type="match status" value="1"/>
</dbReference>
<dbReference type="AlphaFoldDB" id="A0A5C1HVR7"/>
<feature type="transmembrane region" description="Helical" evidence="1">
    <location>
        <begin position="85"/>
        <end position="104"/>
    </location>
</feature>
<feature type="transmembrane region" description="Helical" evidence="1">
    <location>
        <begin position="167"/>
        <end position="184"/>
    </location>
</feature>
<feature type="transmembrane region" description="Helical" evidence="1">
    <location>
        <begin position="110"/>
        <end position="129"/>
    </location>
</feature>
<reference evidence="3" key="1">
    <citation type="submission" date="2019-08" db="EMBL/GenBank/DDBJ databases">
        <title>Comparative genome analysis confer to the adaptation heavy metal polluted environment.</title>
        <authorList>
            <person name="Li Y."/>
        </authorList>
    </citation>
    <scope>NUCLEOTIDE SEQUENCE [LARGE SCALE GENOMIC DNA]</scope>
    <source>
        <strain evidence="3">P1</strain>
    </source>
</reference>
<dbReference type="GO" id="GO:0016747">
    <property type="term" value="F:acyltransferase activity, transferring groups other than amino-acyl groups"/>
    <property type="evidence" value="ECO:0007669"/>
    <property type="project" value="InterPro"/>
</dbReference>
<protein>
    <submittedName>
        <fullName evidence="3">Acyltransferase</fullName>
    </submittedName>
</protein>
<dbReference type="InterPro" id="IPR002656">
    <property type="entry name" value="Acyl_transf_3_dom"/>
</dbReference>
<evidence type="ECO:0000259" key="2">
    <source>
        <dbReference type="Pfam" id="PF01757"/>
    </source>
</evidence>
<evidence type="ECO:0000256" key="1">
    <source>
        <dbReference type="SAM" id="Phobius"/>
    </source>
</evidence>
<feature type="transmembrane region" description="Helical" evidence="1">
    <location>
        <begin position="290"/>
        <end position="313"/>
    </location>
</feature>
<proteinExistence type="predicted"/>
<sequence>MQDYSNTKIFYNLQCCRGIAAVMVLMAHANLMVDKQMFSGAFIIGWSGVDFFFILSGFIIYYINFKYAGKRNELKKYLSKRLIRVYPIYWLYTTAFLILNYLLIKFAGKGIINWISLDFMGILRSYLLYPTNIVKSEMPIIPVAWTLSFEIIFYIIFGVYILSNKKIFQLIVGIWMLFVALNFFKVIDVTQSPLLSTLCNAKNIEFIYGCVIAHLSLKNKISRNRSIGISVLLVGMILLAISWINEMNQCRYFPKMDSLNFGIPYSLIIYGLISLETYNPNNKIKNSLVFLGDASYSIYLMHYISIVILYVIFKRIMHNHYGVFVIITTVLTAAGCICYSWIEMPLLKTIRRYSKKQNTPVIVH</sequence>
<dbReference type="InterPro" id="IPR050879">
    <property type="entry name" value="Acyltransferase_3"/>
</dbReference>
<keyword evidence="4" id="KW-1185">Reference proteome</keyword>
<dbReference type="KEGG" id="mrub:DEO27_003770"/>
<name>A0A5C1HVR7_9SPHI</name>
<feature type="transmembrane region" description="Helical" evidence="1">
    <location>
        <begin position="141"/>
        <end position="161"/>
    </location>
</feature>
<feature type="transmembrane region" description="Helical" evidence="1">
    <location>
        <begin position="319"/>
        <end position="342"/>
    </location>
</feature>
<feature type="transmembrane region" description="Helical" evidence="1">
    <location>
        <begin position="9"/>
        <end position="29"/>
    </location>
</feature>
<keyword evidence="1" id="KW-0812">Transmembrane</keyword>
<evidence type="ECO:0000313" key="4">
    <source>
        <dbReference type="Proteomes" id="UP000251402"/>
    </source>
</evidence>
<feature type="transmembrane region" description="Helical" evidence="1">
    <location>
        <begin position="259"/>
        <end position="278"/>
    </location>
</feature>
<feature type="transmembrane region" description="Helical" evidence="1">
    <location>
        <begin position="41"/>
        <end position="64"/>
    </location>
</feature>
<keyword evidence="1" id="KW-1133">Transmembrane helix</keyword>
<feature type="transmembrane region" description="Helical" evidence="1">
    <location>
        <begin position="226"/>
        <end position="244"/>
    </location>
</feature>
<dbReference type="PANTHER" id="PTHR23028">
    <property type="entry name" value="ACETYLTRANSFERASE"/>
    <property type="match status" value="1"/>
</dbReference>
<accession>A0A5C1HVR7</accession>
<keyword evidence="3" id="KW-0012">Acyltransferase</keyword>
<dbReference type="GO" id="GO:0016020">
    <property type="term" value="C:membrane"/>
    <property type="evidence" value="ECO:0007669"/>
    <property type="project" value="TreeGrafter"/>
</dbReference>